<keyword evidence="2" id="KW-1185">Reference proteome</keyword>
<gene>
    <name evidence="1" type="ORF">ACFFSY_10760</name>
</gene>
<sequence>MSEQAWFEHRFWLQILGDHARFILQSLAPGEKADIGKADSFKQVFDDLLGQARQGGSGPSLAALNAKAAEAAAAFRVFKLNLLDRRLLNRIQLALTPTFLNHMINELDEYAKILQALLNNQAVPVYHPLHYDLLWLPDAAGHASAIASDLDGVEKRLMKKSKEFERHFEQFYLKAVELAGYLRTMREHYPAIAKFHRDVDMEMNVFKGFLHEIEQLDLSAEVLSRINPLMPDHMFREECYYLMKLAQSGAVPPPSCDPAKPRIEV</sequence>
<dbReference type="EMBL" id="JBHMDO010000017">
    <property type="protein sequence ID" value="MFB9326395.1"/>
    <property type="molecule type" value="Genomic_DNA"/>
</dbReference>
<organism evidence="1 2">
    <name type="scientific">Paenibacillus aurantiacus</name>
    <dbReference type="NCBI Taxonomy" id="1936118"/>
    <lineage>
        <taxon>Bacteria</taxon>
        <taxon>Bacillati</taxon>
        <taxon>Bacillota</taxon>
        <taxon>Bacilli</taxon>
        <taxon>Bacillales</taxon>
        <taxon>Paenibacillaceae</taxon>
        <taxon>Paenibacillus</taxon>
    </lineage>
</organism>
<evidence type="ECO:0000313" key="2">
    <source>
        <dbReference type="Proteomes" id="UP001589747"/>
    </source>
</evidence>
<comment type="caution">
    <text evidence="1">The sequence shown here is derived from an EMBL/GenBank/DDBJ whole genome shotgun (WGS) entry which is preliminary data.</text>
</comment>
<dbReference type="Pfam" id="PF11155">
    <property type="entry name" value="DUF2935"/>
    <property type="match status" value="2"/>
</dbReference>
<evidence type="ECO:0000313" key="1">
    <source>
        <dbReference type="EMBL" id="MFB9326395.1"/>
    </source>
</evidence>
<protein>
    <submittedName>
        <fullName evidence="1">DUF2935 domain-containing protein</fullName>
    </submittedName>
</protein>
<dbReference type="InterPro" id="IPR021328">
    <property type="entry name" value="CotB-like"/>
</dbReference>
<dbReference type="Proteomes" id="UP001589747">
    <property type="component" value="Unassembled WGS sequence"/>
</dbReference>
<dbReference type="Gene3D" id="1.20.1260.120">
    <property type="entry name" value="Protein of unknown function DUF2935"/>
    <property type="match status" value="1"/>
</dbReference>
<accession>A0ABV5KMD9</accession>
<proteinExistence type="predicted"/>
<dbReference type="RefSeq" id="WP_377493616.1">
    <property type="nucleotide sequence ID" value="NZ_JBHMDO010000017.1"/>
</dbReference>
<dbReference type="SUPFAM" id="SSF158430">
    <property type="entry name" value="Bacillus cereus metalloprotein-like"/>
    <property type="match status" value="2"/>
</dbReference>
<reference evidence="1 2" key="1">
    <citation type="submission" date="2024-09" db="EMBL/GenBank/DDBJ databases">
        <authorList>
            <person name="Sun Q."/>
            <person name="Mori K."/>
        </authorList>
    </citation>
    <scope>NUCLEOTIDE SEQUENCE [LARGE SCALE GENOMIC DNA]</scope>
    <source>
        <strain evidence="1 2">TISTR 2452</strain>
    </source>
</reference>
<name>A0ABV5KMD9_9BACL</name>